<dbReference type="EMBL" id="KQ947436">
    <property type="protein sequence ID" value="KUJ08322.1"/>
    <property type="molecule type" value="Genomic_DNA"/>
</dbReference>
<sequence length="243" mass="27549">PPSFGALHLATPEDVLRLGVVYTAAFRYSEQFIWERPYHSKYPQDTILSFRHEVTTLIKDPKMIVLVAVDKYEPDESSKTDATIPVDNGWTPPEKGHEVVVGIAVWQLEPGCKRIGHFQPSSSNYPDLPEYLHRDENPTRVQIIQGVYGELEHEYFHHASAMERTAVHPAYWRRGHGSTLAKWGLELTKMDQVNQAVLATSMGADLFKYMGFKPLTEREINGGEEDPTGYTIAALEYFVEDGN</sequence>
<dbReference type="AlphaFoldDB" id="A0A132B7D6"/>
<accession>A0A132B7D6</accession>
<dbReference type="PANTHER" id="PTHR42791:SF2">
    <property type="entry name" value="N-ACETYLTRANSFERASE DOMAIN-CONTAINING PROTEIN"/>
    <property type="match status" value="1"/>
</dbReference>
<evidence type="ECO:0000313" key="1">
    <source>
        <dbReference type="EMBL" id="KUJ08322.1"/>
    </source>
</evidence>
<evidence type="ECO:0008006" key="3">
    <source>
        <dbReference type="Google" id="ProtNLM"/>
    </source>
</evidence>
<dbReference type="InParanoid" id="A0A132B7D6"/>
<dbReference type="GeneID" id="28831387"/>
<dbReference type="KEGG" id="psco:LY89DRAFT_765174"/>
<keyword evidence="2" id="KW-1185">Reference proteome</keyword>
<dbReference type="PANTHER" id="PTHR42791">
    <property type="entry name" value="GNAT FAMILY ACETYLTRANSFERASE"/>
    <property type="match status" value="1"/>
</dbReference>
<dbReference type="OrthoDB" id="4738875at2759"/>
<dbReference type="InterPro" id="IPR052523">
    <property type="entry name" value="Trichothecene_AcTrans"/>
</dbReference>
<proteinExistence type="predicted"/>
<evidence type="ECO:0000313" key="2">
    <source>
        <dbReference type="Proteomes" id="UP000070700"/>
    </source>
</evidence>
<dbReference type="InterPro" id="IPR016181">
    <property type="entry name" value="Acyl_CoA_acyltransferase"/>
</dbReference>
<organism evidence="1 2">
    <name type="scientific">Mollisia scopiformis</name>
    <name type="common">Conifer needle endophyte fungus</name>
    <name type="synonym">Phialocephala scopiformis</name>
    <dbReference type="NCBI Taxonomy" id="149040"/>
    <lineage>
        <taxon>Eukaryota</taxon>
        <taxon>Fungi</taxon>
        <taxon>Dikarya</taxon>
        <taxon>Ascomycota</taxon>
        <taxon>Pezizomycotina</taxon>
        <taxon>Leotiomycetes</taxon>
        <taxon>Helotiales</taxon>
        <taxon>Mollisiaceae</taxon>
        <taxon>Mollisia</taxon>
    </lineage>
</organism>
<name>A0A132B7D6_MOLSC</name>
<dbReference type="Gene3D" id="3.40.630.30">
    <property type="match status" value="1"/>
</dbReference>
<dbReference type="RefSeq" id="XP_018062677.1">
    <property type="nucleotide sequence ID" value="XM_018221661.1"/>
</dbReference>
<dbReference type="Proteomes" id="UP000070700">
    <property type="component" value="Unassembled WGS sequence"/>
</dbReference>
<feature type="non-terminal residue" evidence="1">
    <location>
        <position position="1"/>
    </location>
</feature>
<protein>
    <recommendedName>
        <fullName evidence="3">N-acetyltransferase domain-containing protein</fullName>
    </recommendedName>
</protein>
<dbReference type="SUPFAM" id="SSF55729">
    <property type="entry name" value="Acyl-CoA N-acyltransferases (Nat)"/>
    <property type="match status" value="1"/>
</dbReference>
<gene>
    <name evidence="1" type="ORF">LY89DRAFT_765174</name>
</gene>
<reference evidence="1 2" key="1">
    <citation type="submission" date="2015-10" db="EMBL/GenBank/DDBJ databases">
        <title>Full genome of DAOMC 229536 Phialocephala scopiformis, a fungal endophyte of spruce producing the potent anti-insectan compound rugulosin.</title>
        <authorList>
            <consortium name="DOE Joint Genome Institute"/>
            <person name="Walker A.K."/>
            <person name="Frasz S.L."/>
            <person name="Seifert K.A."/>
            <person name="Miller J.D."/>
            <person name="Mondo S.J."/>
            <person name="Labutti K."/>
            <person name="Lipzen A."/>
            <person name="Dockter R."/>
            <person name="Kennedy M."/>
            <person name="Grigoriev I.V."/>
            <person name="Spatafora J.W."/>
        </authorList>
    </citation>
    <scope>NUCLEOTIDE SEQUENCE [LARGE SCALE GENOMIC DNA]</scope>
    <source>
        <strain evidence="1 2">CBS 120377</strain>
    </source>
</reference>